<dbReference type="Pfam" id="PF02890">
    <property type="entry name" value="DUF226"/>
    <property type="match status" value="1"/>
</dbReference>
<dbReference type="RefSeq" id="WP_099528525.1">
    <property type="nucleotide sequence ID" value="NZ_CP024376.2"/>
</dbReference>
<reference evidence="1" key="1">
    <citation type="submission" date="2019-10" db="EMBL/GenBank/DDBJ databases">
        <title>Whole genome sequencing of Borrelia miyamotoi strains isolated in Europe.</title>
        <authorList>
            <person name="Sprong H."/>
            <person name="Azagi T."/>
            <person name="Kuleshov K.V."/>
            <person name="Platonov A.E."/>
            <person name="Hoornstra D."/>
            <person name="Hovius J.W."/>
        </authorList>
    </citation>
    <scope>NUCLEOTIDE SEQUENCE</scope>
    <source>
        <strain evidence="2">NL-IR-1</strain>
        <strain evidence="1">NL-IR-2</strain>
        <plasmid evidence="1">unnamed</plasmid>
    </source>
</reference>
<evidence type="ECO:0000313" key="2">
    <source>
        <dbReference type="EMBL" id="QFP48612.1"/>
    </source>
</evidence>
<proteinExistence type="predicted"/>
<evidence type="ECO:0000313" key="3">
    <source>
        <dbReference type="EMBL" id="WAZ72599.1"/>
    </source>
</evidence>
<geneLocation type="plasmid" evidence="3 4">
    <name>pZSt-lp26</name>
</geneLocation>
<dbReference type="Proteomes" id="UP001164513">
    <property type="component" value="Plasmid pZSt-lp26"/>
</dbReference>
<reference evidence="3" key="2">
    <citation type="submission" date="2022-12" db="EMBL/GenBank/DDBJ databases">
        <title>B. miyamotoi WGS.</title>
        <authorList>
            <person name="Gabriele M."/>
            <person name="Kuleshov K.V."/>
            <person name="Hepner S."/>
            <person name="Hoornstra D."/>
            <person name="Hovius J.W."/>
            <person name="Platonov A.E."/>
            <person name="Fingerle V."/>
            <person name="Strube C."/>
        </authorList>
    </citation>
    <scope>NUCLEOTIDE SEQUENCE</scope>
    <source>
        <strain evidence="3">ZStruIII14-9</strain>
        <plasmid evidence="3">pZSt-lp26</plasmid>
    </source>
</reference>
<accession>A0A5P8ARP7</accession>
<dbReference type="AlphaFoldDB" id="A0A5P8ARP7"/>
<dbReference type="EMBL" id="CP114725">
    <property type="protein sequence ID" value="WAZ72599.1"/>
    <property type="molecule type" value="Genomic_DNA"/>
</dbReference>
<geneLocation type="plasmid" evidence="1">
    <name>unnamed</name>
</geneLocation>
<dbReference type="InterPro" id="IPR004180">
    <property type="entry name" value="DUF226_BOR_spp"/>
</dbReference>
<evidence type="ECO:0000313" key="4">
    <source>
        <dbReference type="Proteomes" id="UP001164513"/>
    </source>
</evidence>
<gene>
    <name evidence="1" type="ORF">F9Y90_05160</name>
    <name evidence="2" type="ORF">F9Y91_05155</name>
    <name evidence="3" type="ORF">O5404_06205</name>
</gene>
<evidence type="ECO:0000313" key="1">
    <source>
        <dbReference type="EMBL" id="QFP42493.1"/>
    </source>
</evidence>
<organism evidence="1">
    <name type="scientific">Borrelia miyamotoi</name>
    <dbReference type="NCBI Taxonomy" id="47466"/>
    <lineage>
        <taxon>Bacteria</taxon>
        <taxon>Pseudomonadati</taxon>
        <taxon>Spirochaetota</taxon>
        <taxon>Spirochaetia</taxon>
        <taxon>Spirochaetales</taxon>
        <taxon>Borreliaceae</taxon>
        <taxon>Borrelia</taxon>
    </lineage>
</organism>
<protein>
    <submittedName>
        <fullName evidence="1">DUF226 domain-containing protein</fullName>
    </submittedName>
</protein>
<dbReference type="EMBL" id="CP044634">
    <property type="protein sequence ID" value="QFP42493.1"/>
    <property type="molecule type" value="Genomic_DNA"/>
</dbReference>
<sequence length="186" mass="22798">MENSLKRLKEKKLKIKPPKNKSNFFIRIDKKNNKTLYHTKIMMDFYTFGIDKNDNKKFFIILRSWSRKKKYQFNLFSLIDDNKFLGIYYGCRKPIKNIITKYEENGTTKTYGFSKAYYIEFRFKMGSVFCYIQGIYYLLKKEKFQTKYCKKLIEIIMKLEKEIYEFYNKKLPDGGIVIKWIEKRQR</sequence>
<dbReference type="EMBL" id="CP044794">
    <property type="protein sequence ID" value="QFP48612.1"/>
    <property type="molecule type" value="Genomic_DNA"/>
</dbReference>
<keyword evidence="1" id="KW-0614">Plasmid</keyword>
<name>A0A5P8ARP7_9SPIR</name>